<keyword evidence="3" id="KW-1185">Reference proteome</keyword>
<dbReference type="EMBL" id="LHPJ01000007">
    <property type="protein sequence ID" value="KOO03656.1"/>
    <property type="molecule type" value="Genomic_DNA"/>
</dbReference>
<gene>
    <name evidence="2" type="ORF">AKJ17_09955</name>
</gene>
<dbReference type="AlphaFoldDB" id="A0A0M0HNM5"/>
<sequence>MKTKLALLLVLPLIPLTSHASDRSTLSFTFDNDGLYGVDQDYTNGLFLSYATGRFQPDGLLKALSLSAWHDTSLDKLEFTLGHKIYTPSELKADYPLVNDRPYSGYLHSELNFISLTPEHAHRFNLTIGTTGEHSLADDAQDFVHGITNSKQPNGWQYQIEDSIVGSIGYLSHFRLGRMQSFSNTEWDISNVSEVNAGNFRSDIATGFMLRWGSRLDGNLGAANIDSEAPFRPGMIGNSSSGWFLFTGFEGRYRFNDVTIDGYRPGIFENSEVHEPSRYDVSIDNVQATGVAGIALYDKQFGIALSTTIKTPDFKNSPREVYRTGSLSLYTFF</sequence>
<dbReference type="Proteomes" id="UP000037515">
    <property type="component" value="Unassembled WGS sequence"/>
</dbReference>
<keyword evidence="2" id="KW-0269">Exonuclease</keyword>
<dbReference type="GO" id="GO:0004527">
    <property type="term" value="F:exonuclease activity"/>
    <property type="evidence" value="ECO:0007669"/>
    <property type="project" value="UniProtKB-KW"/>
</dbReference>
<keyword evidence="2" id="KW-0540">Nuclease</keyword>
<evidence type="ECO:0000313" key="3">
    <source>
        <dbReference type="Proteomes" id="UP000037515"/>
    </source>
</evidence>
<accession>A0A0M0HNM5</accession>
<dbReference type="Pfam" id="PF09982">
    <property type="entry name" value="LpxR"/>
    <property type="match status" value="1"/>
</dbReference>
<dbReference type="Gene3D" id="2.40.128.140">
    <property type="entry name" value="Outer membrane protein"/>
    <property type="match status" value="1"/>
</dbReference>
<dbReference type="InterPro" id="IPR018707">
    <property type="entry name" value="LpxR"/>
</dbReference>
<keyword evidence="2" id="KW-0378">Hydrolase</keyword>
<name>A0A0M0HNM5_VIBNE</name>
<dbReference type="OrthoDB" id="9776275at2"/>
<feature type="chain" id="PRO_5005600075" evidence="1">
    <location>
        <begin position="21"/>
        <end position="333"/>
    </location>
</feature>
<dbReference type="InterPro" id="IPR037107">
    <property type="entry name" value="Put_OMP_sf"/>
</dbReference>
<proteinExistence type="predicted"/>
<organism evidence="2 3">
    <name type="scientific">Vibrio nereis</name>
    <dbReference type="NCBI Taxonomy" id="693"/>
    <lineage>
        <taxon>Bacteria</taxon>
        <taxon>Pseudomonadati</taxon>
        <taxon>Pseudomonadota</taxon>
        <taxon>Gammaproteobacteria</taxon>
        <taxon>Vibrionales</taxon>
        <taxon>Vibrionaceae</taxon>
        <taxon>Vibrio</taxon>
    </lineage>
</organism>
<evidence type="ECO:0000256" key="1">
    <source>
        <dbReference type="SAM" id="SignalP"/>
    </source>
</evidence>
<evidence type="ECO:0000313" key="2">
    <source>
        <dbReference type="EMBL" id="KOO03656.1"/>
    </source>
</evidence>
<comment type="caution">
    <text evidence="2">The sequence shown here is derived from an EMBL/GenBank/DDBJ whole genome shotgun (WGS) entry which is preliminary data.</text>
</comment>
<dbReference type="RefSeq" id="WP_053395648.1">
    <property type="nucleotide sequence ID" value="NZ_LHPJ01000007.1"/>
</dbReference>
<feature type="signal peptide" evidence="1">
    <location>
        <begin position="1"/>
        <end position="20"/>
    </location>
</feature>
<keyword evidence="1" id="KW-0732">Signal</keyword>
<dbReference type="PATRIC" id="fig|693.5.peg.2037"/>
<reference evidence="3" key="1">
    <citation type="submission" date="2015-08" db="EMBL/GenBank/DDBJ databases">
        <title>Vibrio galatheae sp. nov., a novel member of the Vibrionaceae family isolated from the Solomon Islands.</title>
        <authorList>
            <person name="Giubergia S."/>
            <person name="Machado H."/>
            <person name="Mateiu R.V."/>
            <person name="Gram L."/>
        </authorList>
    </citation>
    <scope>NUCLEOTIDE SEQUENCE [LARGE SCALE GENOMIC DNA]</scope>
    <source>
        <strain evidence="3">DSM 19584</strain>
    </source>
</reference>
<protein>
    <submittedName>
        <fullName evidence="2">Exonuclease</fullName>
    </submittedName>
</protein>
<dbReference type="STRING" id="693.AKJ17_09955"/>